<dbReference type="Gene3D" id="1.10.10.10">
    <property type="entry name" value="Winged helix-like DNA-binding domain superfamily/Winged helix DNA-binding domain"/>
    <property type="match status" value="1"/>
</dbReference>
<reference evidence="6 7" key="1">
    <citation type="submission" date="2019-01" db="EMBL/GenBank/DDBJ databases">
        <authorList>
            <consortium name="Pathogen Informatics"/>
        </authorList>
    </citation>
    <scope>NUCLEOTIDE SEQUENCE [LARGE SCALE GENOMIC DNA]</scope>
    <source>
        <strain evidence="6 7">NCTC10194</strain>
    </source>
</reference>
<keyword evidence="3" id="KW-0804">Transcription</keyword>
<evidence type="ECO:0000259" key="5">
    <source>
        <dbReference type="PROSITE" id="PS51464"/>
    </source>
</evidence>
<keyword evidence="2" id="KW-0238">DNA-binding</keyword>
<feature type="domain" description="SIS" evidence="5">
    <location>
        <begin position="120"/>
        <end position="260"/>
    </location>
</feature>
<dbReference type="Pfam" id="PF01418">
    <property type="entry name" value="HTH_6"/>
    <property type="match status" value="1"/>
</dbReference>
<dbReference type="RefSeq" id="WP_044888836.1">
    <property type="nucleotide sequence ID" value="NZ_LR215024.1"/>
</dbReference>
<dbReference type="KEGG" id="mgly:NCTC10194_00463"/>
<dbReference type="PANTHER" id="PTHR30514">
    <property type="entry name" value="GLUCOKINASE"/>
    <property type="match status" value="1"/>
</dbReference>
<dbReference type="EMBL" id="LR215024">
    <property type="protein sequence ID" value="VEU70480.1"/>
    <property type="molecule type" value="Genomic_DNA"/>
</dbReference>
<dbReference type="SUPFAM" id="SSF46689">
    <property type="entry name" value="Homeodomain-like"/>
    <property type="match status" value="1"/>
</dbReference>
<dbReference type="PROSITE" id="PS51464">
    <property type="entry name" value="SIS"/>
    <property type="match status" value="1"/>
</dbReference>
<dbReference type="Pfam" id="PF01380">
    <property type="entry name" value="SIS"/>
    <property type="match status" value="1"/>
</dbReference>
<dbReference type="PROSITE" id="PS51071">
    <property type="entry name" value="HTH_RPIR"/>
    <property type="match status" value="1"/>
</dbReference>
<proteinExistence type="predicted"/>
<name>A0A449AVD0_9BACT</name>
<keyword evidence="7" id="KW-1185">Reference proteome</keyword>
<keyword evidence="1" id="KW-0805">Transcription regulation</keyword>
<dbReference type="Gene3D" id="3.40.50.10490">
    <property type="entry name" value="Glucose-6-phosphate isomerase like protein, domain 1"/>
    <property type="match status" value="1"/>
</dbReference>
<evidence type="ECO:0000313" key="6">
    <source>
        <dbReference type="EMBL" id="VEU70480.1"/>
    </source>
</evidence>
<dbReference type="GO" id="GO:0003700">
    <property type="term" value="F:DNA-binding transcription factor activity"/>
    <property type="evidence" value="ECO:0007669"/>
    <property type="project" value="InterPro"/>
</dbReference>
<evidence type="ECO:0000256" key="3">
    <source>
        <dbReference type="ARBA" id="ARBA00023163"/>
    </source>
</evidence>
<evidence type="ECO:0000259" key="4">
    <source>
        <dbReference type="PROSITE" id="PS51071"/>
    </source>
</evidence>
<dbReference type="GO" id="GO:0097367">
    <property type="term" value="F:carbohydrate derivative binding"/>
    <property type="evidence" value="ECO:0007669"/>
    <property type="project" value="InterPro"/>
</dbReference>
<gene>
    <name evidence="6" type="primary">rpiR</name>
    <name evidence="6" type="ORF">NCTC10194_00463</name>
</gene>
<dbReference type="InterPro" id="IPR009057">
    <property type="entry name" value="Homeodomain-like_sf"/>
</dbReference>
<organism evidence="6 7">
    <name type="scientific">Mycoplasmopsis glycophila</name>
    <dbReference type="NCBI Taxonomy" id="171285"/>
    <lineage>
        <taxon>Bacteria</taxon>
        <taxon>Bacillati</taxon>
        <taxon>Mycoplasmatota</taxon>
        <taxon>Mycoplasmoidales</taxon>
        <taxon>Metamycoplasmataceae</taxon>
        <taxon>Mycoplasmopsis</taxon>
    </lineage>
</organism>
<dbReference type="AlphaFoldDB" id="A0A449AVD0"/>
<sequence length="280" mass="32192">MKREKNELTRPLIKSISGLSKNDYKIIEFINKYEFLTFEYKIEEFAEKLGISTSSISRFTKKYGFKSYSDFKVNLNLVIQKFNNNYEINNDESFSSIIASHRYVIDNLYNKALIDKVSEAANIINKCKKVLIQGSGSSKRISENLYANMIKIGKTPVSHPDFHVFFPSLANAGAGDVLILFSDNLNTPEQLFSIKKAYENKLKIIVITSNDGRYISEKFDVVIQYNKINPSYIDVPLSSKLSQLLITDLLFEAILLNNENLRLNLKNSKKIIKEWVNKKK</sequence>
<dbReference type="InterPro" id="IPR046348">
    <property type="entry name" value="SIS_dom_sf"/>
</dbReference>
<evidence type="ECO:0000256" key="2">
    <source>
        <dbReference type="ARBA" id="ARBA00023125"/>
    </source>
</evidence>
<evidence type="ECO:0000256" key="1">
    <source>
        <dbReference type="ARBA" id="ARBA00023015"/>
    </source>
</evidence>
<dbReference type="GO" id="GO:1901135">
    <property type="term" value="P:carbohydrate derivative metabolic process"/>
    <property type="evidence" value="ECO:0007669"/>
    <property type="project" value="InterPro"/>
</dbReference>
<accession>A0A449AVD0</accession>
<dbReference type="InterPro" id="IPR047640">
    <property type="entry name" value="RpiR-like"/>
</dbReference>
<dbReference type="CDD" id="cd05013">
    <property type="entry name" value="SIS_RpiR"/>
    <property type="match status" value="1"/>
</dbReference>
<dbReference type="InterPro" id="IPR000281">
    <property type="entry name" value="HTH_RpiR"/>
</dbReference>
<dbReference type="InterPro" id="IPR001347">
    <property type="entry name" value="SIS_dom"/>
</dbReference>
<dbReference type="Proteomes" id="UP000290815">
    <property type="component" value="Chromosome"/>
</dbReference>
<dbReference type="PANTHER" id="PTHR30514:SF1">
    <property type="entry name" value="HTH-TYPE TRANSCRIPTIONAL REGULATOR HEXR-RELATED"/>
    <property type="match status" value="1"/>
</dbReference>
<dbReference type="SUPFAM" id="SSF53697">
    <property type="entry name" value="SIS domain"/>
    <property type="match status" value="1"/>
</dbReference>
<dbReference type="InterPro" id="IPR036388">
    <property type="entry name" value="WH-like_DNA-bd_sf"/>
</dbReference>
<dbReference type="InterPro" id="IPR035472">
    <property type="entry name" value="RpiR-like_SIS"/>
</dbReference>
<protein>
    <submittedName>
        <fullName evidence="6">Als operon repressor</fullName>
    </submittedName>
</protein>
<evidence type="ECO:0000313" key="7">
    <source>
        <dbReference type="Proteomes" id="UP000290815"/>
    </source>
</evidence>
<feature type="domain" description="HTH rpiR-type" evidence="4">
    <location>
        <begin position="6"/>
        <end position="82"/>
    </location>
</feature>
<dbReference type="GO" id="GO:0003677">
    <property type="term" value="F:DNA binding"/>
    <property type="evidence" value="ECO:0007669"/>
    <property type="project" value="UniProtKB-KW"/>
</dbReference>